<evidence type="ECO:0000256" key="2">
    <source>
        <dbReference type="SAM" id="MobiDB-lite"/>
    </source>
</evidence>
<proteinExistence type="predicted"/>
<protein>
    <submittedName>
        <fullName evidence="3">Uncharacterized protein</fullName>
    </submittedName>
</protein>
<organism evidence="3 4">
    <name type="scientific">Reticulomyxa filosa</name>
    <dbReference type="NCBI Taxonomy" id="46433"/>
    <lineage>
        <taxon>Eukaryota</taxon>
        <taxon>Sar</taxon>
        <taxon>Rhizaria</taxon>
        <taxon>Retaria</taxon>
        <taxon>Foraminifera</taxon>
        <taxon>Monothalamids</taxon>
        <taxon>Reticulomyxidae</taxon>
        <taxon>Reticulomyxa</taxon>
    </lineage>
</organism>
<evidence type="ECO:0000256" key="1">
    <source>
        <dbReference type="SAM" id="Coils"/>
    </source>
</evidence>
<keyword evidence="4" id="KW-1185">Reference proteome</keyword>
<keyword evidence="1" id="KW-0175">Coiled coil</keyword>
<gene>
    <name evidence="3" type="ORF">RFI_27441</name>
</gene>
<reference evidence="3 4" key="1">
    <citation type="journal article" date="2013" name="Curr. Biol.">
        <title>The Genome of the Foraminiferan Reticulomyxa filosa.</title>
        <authorList>
            <person name="Glockner G."/>
            <person name="Hulsmann N."/>
            <person name="Schleicher M."/>
            <person name="Noegel A.A."/>
            <person name="Eichinger L."/>
            <person name="Gallinger C."/>
            <person name="Pawlowski J."/>
            <person name="Sierra R."/>
            <person name="Euteneuer U."/>
            <person name="Pillet L."/>
            <person name="Moustafa A."/>
            <person name="Platzer M."/>
            <person name="Groth M."/>
            <person name="Szafranski K."/>
            <person name="Schliwa M."/>
        </authorList>
    </citation>
    <scope>NUCLEOTIDE SEQUENCE [LARGE SCALE GENOMIC DNA]</scope>
</reference>
<comment type="caution">
    <text evidence="3">The sequence shown here is derived from an EMBL/GenBank/DDBJ whole genome shotgun (WGS) entry which is preliminary data.</text>
</comment>
<feature type="region of interest" description="Disordered" evidence="2">
    <location>
        <begin position="221"/>
        <end position="253"/>
    </location>
</feature>
<dbReference type="AlphaFoldDB" id="X6MA90"/>
<dbReference type="Proteomes" id="UP000023152">
    <property type="component" value="Unassembled WGS sequence"/>
</dbReference>
<name>X6MA90_RETFI</name>
<sequence length="373" mass="42858">MTNQDLFEFYKEHHRRNSLTAPSIKHGRSESSLTVDEHKVDESSSSQSRNSQWIPKVEAILQEQMRGVKQMIRSEMEQLGRDLVNSTTLSKHANPNSDGPLQDSNQHTVDQSQNIHIEQALHGVEALLDKKLQDLVSQILESERDAQSNMLVKVLQDQIEEYKSKVASATANANKPQNSENTEVVTLPSSQQLAQLTNYFEKSDENIQGLTREMKQFLEEMRSNQERPEPDSSARDNNPLFPVQPPSSTNGADINETLRQMTTNVSQSLQGISKQLEQLKLENTKILEENERIKEQNRDLIETVKELTNEKDELAENKRVMMQKLNEEMNALRRQVTEIGKQQMQFEMDQQARDDRDQQSWLGGLFKSPWMSL</sequence>
<feature type="coiled-coil region" evidence="1">
    <location>
        <begin position="269"/>
        <end position="342"/>
    </location>
</feature>
<dbReference type="EMBL" id="ASPP01023804">
    <property type="protein sequence ID" value="ETO09935.1"/>
    <property type="molecule type" value="Genomic_DNA"/>
</dbReference>
<feature type="compositionally biased region" description="Basic and acidic residues" evidence="2">
    <location>
        <begin position="221"/>
        <end position="234"/>
    </location>
</feature>
<evidence type="ECO:0000313" key="4">
    <source>
        <dbReference type="Proteomes" id="UP000023152"/>
    </source>
</evidence>
<feature type="region of interest" description="Disordered" evidence="2">
    <location>
        <begin position="18"/>
        <end position="51"/>
    </location>
</feature>
<feature type="region of interest" description="Disordered" evidence="2">
    <location>
        <begin position="88"/>
        <end position="108"/>
    </location>
</feature>
<accession>X6MA90</accession>
<evidence type="ECO:0000313" key="3">
    <source>
        <dbReference type="EMBL" id="ETO09935.1"/>
    </source>
</evidence>